<organism evidence="7 8">
    <name type="scientific">Robbsia andropogonis</name>
    <dbReference type="NCBI Taxonomy" id="28092"/>
    <lineage>
        <taxon>Bacteria</taxon>
        <taxon>Pseudomonadati</taxon>
        <taxon>Pseudomonadota</taxon>
        <taxon>Betaproteobacteria</taxon>
        <taxon>Burkholderiales</taxon>
        <taxon>Burkholderiaceae</taxon>
        <taxon>Robbsia</taxon>
    </lineage>
</organism>
<dbReference type="OrthoDB" id="3181400at2"/>
<evidence type="ECO:0000256" key="2">
    <source>
        <dbReference type="ARBA" id="ARBA00022630"/>
    </source>
</evidence>
<accession>A0A0F5JWX3</accession>
<keyword evidence="3 5" id="KW-0288">FMN</keyword>
<comment type="caution">
    <text evidence="7">The sequence shown here is derived from an EMBL/GenBank/DDBJ whole genome shotgun (WGS) entry which is preliminary data.</text>
</comment>
<evidence type="ECO:0000259" key="6">
    <source>
        <dbReference type="Pfam" id="PF00881"/>
    </source>
</evidence>
<keyword evidence="4 5" id="KW-0560">Oxidoreductase</keyword>
<sequence length="263" mass="28216">MYFQRYREALPTQQWNETLSLLLQHRSIRSFLSTPLPEGTIEALVAAASSAPTSSNVQAWSVVAVTDPVTRAQLSEVAGNQRHIVDAPLILVWIADLARADAIGAAAGQKLQSLDFTETAIVAIVDAALAAQNALTAAESLGLGTVYIGALRNDPERVAALLGLPQRAWAVAGLVVGHPDPAVQTAVKPRLPQRAVLHRERYQPDQHTAIADHDRATAAFRDEQGLPPQSWSQLILGRLGPISALKGRDRLRQALAKLGVPLV</sequence>
<dbReference type="InterPro" id="IPR000415">
    <property type="entry name" value="Nitroreductase-like"/>
</dbReference>
<reference evidence="7 8" key="1">
    <citation type="submission" date="2015-03" db="EMBL/GenBank/DDBJ databases">
        <title>Draft Genome Sequence of Burkholderia andropogonis type strain ICMP2807, isolated from Sorghum bicolor.</title>
        <authorList>
            <person name="Lopes-Santos L."/>
            <person name="Castro D.B."/>
            <person name="Ottoboni L.M."/>
            <person name="Park D."/>
            <person name="Weirc B.S."/>
            <person name="Destefano S.A."/>
        </authorList>
    </citation>
    <scope>NUCLEOTIDE SEQUENCE [LARGE SCALE GENOMIC DNA]</scope>
    <source>
        <strain evidence="7 8">ICMP2807</strain>
    </source>
</reference>
<dbReference type="PATRIC" id="fig|28092.6.peg.4167"/>
<dbReference type="EMBL" id="LAQU01000021">
    <property type="protein sequence ID" value="KKB62361.1"/>
    <property type="molecule type" value="Genomic_DNA"/>
</dbReference>
<name>A0A0F5JWX3_9BURK</name>
<dbReference type="Gene3D" id="3.40.109.10">
    <property type="entry name" value="NADH Oxidase"/>
    <property type="match status" value="1"/>
</dbReference>
<keyword evidence="8" id="KW-1185">Reference proteome</keyword>
<protein>
    <recommendedName>
        <fullName evidence="6">Nitroreductase domain-containing protein</fullName>
    </recommendedName>
</protein>
<dbReference type="PANTHER" id="PTHR43425:SF2">
    <property type="entry name" value="OXYGEN-INSENSITIVE NADPH NITROREDUCTASE"/>
    <property type="match status" value="1"/>
</dbReference>
<keyword evidence="5" id="KW-0521">NADP</keyword>
<dbReference type="Proteomes" id="UP000033618">
    <property type="component" value="Unassembled WGS sequence"/>
</dbReference>
<dbReference type="GO" id="GO:0016491">
    <property type="term" value="F:oxidoreductase activity"/>
    <property type="evidence" value="ECO:0007669"/>
    <property type="project" value="UniProtKB-UniRule"/>
</dbReference>
<dbReference type="STRING" id="28092.WM40_17725"/>
<comment type="similarity">
    <text evidence="1 5">Belongs to the flavin oxidoreductase frp family.</text>
</comment>
<dbReference type="Pfam" id="PF00881">
    <property type="entry name" value="Nitroreductase"/>
    <property type="match status" value="1"/>
</dbReference>
<feature type="domain" description="Nitroreductase" evidence="6">
    <location>
        <begin position="23"/>
        <end position="178"/>
    </location>
</feature>
<dbReference type="InterPro" id="IPR016446">
    <property type="entry name" value="Flavin_OxRdtase_Frp"/>
</dbReference>
<dbReference type="CDD" id="cd02146">
    <property type="entry name" value="NfsA-like"/>
    <property type="match status" value="1"/>
</dbReference>
<gene>
    <name evidence="7" type="ORF">WM40_17725</name>
</gene>
<dbReference type="AlphaFoldDB" id="A0A0F5JWX3"/>
<dbReference type="SUPFAM" id="SSF55469">
    <property type="entry name" value="FMN-dependent nitroreductase-like"/>
    <property type="match status" value="1"/>
</dbReference>
<dbReference type="PANTHER" id="PTHR43425">
    <property type="entry name" value="OXYGEN-INSENSITIVE NADPH NITROREDUCTASE"/>
    <property type="match status" value="1"/>
</dbReference>
<dbReference type="PIRSF" id="PIRSF005426">
    <property type="entry name" value="Frp"/>
    <property type="match status" value="1"/>
</dbReference>
<proteinExistence type="inferred from homology"/>
<dbReference type="InterPro" id="IPR029479">
    <property type="entry name" value="Nitroreductase"/>
</dbReference>
<evidence type="ECO:0000256" key="4">
    <source>
        <dbReference type="ARBA" id="ARBA00023002"/>
    </source>
</evidence>
<evidence type="ECO:0000313" key="7">
    <source>
        <dbReference type="EMBL" id="KKB62361.1"/>
    </source>
</evidence>
<evidence type="ECO:0000256" key="5">
    <source>
        <dbReference type="PIRNR" id="PIRNR005426"/>
    </source>
</evidence>
<evidence type="ECO:0000256" key="1">
    <source>
        <dbReference type="ARBA" id="ARBA00008366"/>
    </source>
</evidence>
<evidence type="ECO:0000313" key="8">
    <source>
        <dbReference type="Proteomes" id="UP000033618"/>
    </source>
</evidence>
<evidence type="ECO:0000256" key="3">
    <source>
        <dbReference type="ARBA" id="ARBA00022643"/>
    </source>
</evidence>
<keyword evidence="2 5" id="KW-0285">Flavoprotein</keyword>